<dbReference type="Proteomes" id="UP000799777">
    <property type="component" value="Unassembled WGS sequence"/>
</dbReference>
<accession>A0A9P4LJ65</accession>
<dbReference type="AlphaFoldDB" id="A0A9P4LJ65"/>
<keyword evidence="2" id="KW-1185">Reference proteome</keyword>
<dbReference type="Gene3D" id="3.30.420.10">
    <property type="entry name" value="Ribonuclease H-like superfamily/Ribonuclease H"/>
    <property type="match status" value="1"/>
</dbReference>
<evidence type="ECO:0000313" key="1">
    <source>
        <dbReference type="EMBL" id="KAF2026267.1"/>
    </source>
</evidence>
<dbReference type="OrthoDB" id="3943628at2759"/>
<protein>
    <submittedName>
        <fullName evidence="1">Uncharacterized protein</fullName>
    </submittedName>
</protein>
<organism evidence="1 2">
    <name type="scientific">Setomelanomma holmii</name>
    <dbReference type="NCBI Taxonomy" id="210430"/>
    <lineage>
        <taxon>Eukaryota</taxon>
        <taxon>Fungi</taxon>
        <taxon>Dikarya</taxon>
        <taxon>Ascomycota</taxon>
        <taxon>Pezizomycotina</taxon>
        <taxon>Dothideomycetes</taxon>
        <taxon>Pleosporomycetidae</taxon>
        <taxon>Pleosporales</taxon>
        <taxon>Pleosporineae</taxon>
        <taxon>Phaeosphaeriaceae</taxon>
        <taxon>Setomelanomma</taxon>
    </lineage>
</organism>
<dbReference type="InterPro" id="IPR036397">
    <property type="entry name" value="RNaseH_sf"/>
</dbReference>
<sequence>MADWDNRNQHETSIRAKVRGAIEFLEAKKIPYFKQDVFDHFAVSHRQEWAMISKASEDRRHHRAEGEEHCGRPCLISNWHLKEMDRTIKEDGFEREEKDDREKVLKRVHAWAAIGHKFKSDLTFYEIKSNTNSKMTQPVYIDQIFEPVVKPWLERGDDFVLEEDGDSGYGLGKSNVVRKWKQDNKLEHHFNCHSSPDFAPIENCWQPPKQYVKKFPHWDENNTRELALEGWEKVTQKLINERVETMPQRLKDCIGMEGQMTGW</sequence>
<name>A0A9P4LJ65_9PLEO</name>
<dbReference type="GO" id="GO:0003676">
    <property type="term" value="F:nucleic acid binding"/>
    <property type="evidence" value="ECO:0007669"/>
    <property type="project" value="InterPro"/>
</dbReference>
<dbReference type="EMBL" id="ML978246">
    <property type="protein sequence ID" value="KAF2026267.1"/>
    <property type="molecule type" value="Genomic_DNA"/>
</dbReference>
<evidence type="ECO:0000313" key="2">
    <source>
        <dbReference type="Proteomes" id="UP000799777"/>
    </source>
</evidence>
<comment type="caution">
    <text evidence="1">The sequence shown here is derived from an EMBL/GenBank/DDBJ whole genome shotgun (WGS) entry which is preliminary data.</text>
</comment>
<gene>
    <name evidence="1" type="ORF">EK21DRAFT_115950</name>
</gene>
<proteinExistence type="predicted"/>
<reference evidence="1" key="1">
    <citation type="journal article" date="2020" name="Stud. Mycol.">
        <title>101 Dothideomycetes genomes: a test case for predicting lifestyles and emergence of pathogens.</title>
        <authorList>
            <person name="Haridas S."/>
            <person name="Albert R."/>
            <person name="Binder M."/>
            <person name="Bloem J."/>
            <person name="Labutti K."/>
            <person name="Salamov A."/>
            <person name="Andreopoulos B."/>
            <person name="Baker S."/>
            <person name="Barry K."/>
            <person name="Bills G."/>
            <person name="Bluhm B."/>
            <person name="Cannon C."/>
            <person name="Castanera R."/>
            <person name="Culley D."/>
            <person name="Daum C."/>
            <person name="Ezra D."/>
            <person name="Gonzalez J."/>
            <person name="Henrissat B."/>
            <person name="Kuo A."/>
            <person name="Liang C."/>
            <person name="Lipzen A."/>
            <person name="Lutzoni F."/>
            <person name="Magnuson J."/>
            <person name="Mondo S."/>
            <person name="Nolan M."/>
            <person name="Ohm R."/>
            <person name="Pangilinan J."/>
            <person name="Park H.-J."/>
            <person name="Ramirez L."/>
            <person name="Alfaro M."/>
            <person name="Sun H."/>
            <person name="Tritt A."/>
            <person name="Yoshinaga Y."/>
            <person name="Zwiers L.-H."/>
            <person name="Turgeon B."/>
            <person name="Goodwin S."/>
            <person name="Spatafora J."/>
            <person name="Crous P."/>
            <person name="Grigoriev I."/>
        </authorList>
    </citation>
    <scope>NUCLEOTIDE SEQUENCE</scope>
    <source>
        <strain evidence="1">CBS 110217</strain>
    </source>
</reference>